<feature type="domain" description="RUN" evidence="2">
    <location>
        <begin position="53"/>
        <end position="116"/>
    </location>
</feature>
<reference evidence="3" key="2">
    <citation type="submission" date="2025-09" db="UniProtKB">
        <authorList>
            <consortium name="Ensembl"/>
        </authorList>
    </citation>
    <scope>IDENTIFICATION</scope>
</reference>
<evidence type="ECO:0000313" key="4">
    <source>
        <dbReference type="Proteomes" id="UP000694565"/>
    </source>
</evidence>
<proteinExistence type="predicted"/>
<evidence type="ECO:0000259" key="2">
    <source>
        <dbReference type="PROSITE" id="PS50826"/>
    </source>
</evidence>
<evidence type="ECO:0000256" key="1">
    <source>
        <dbReference type="SAM" id="MobiDB-lite"/>
    </source>
</evidence>
<dbReference type="Proteomes" id="UP000694565">
    <property type="component" value="Unplaced"/>
</dbReference>
<organism evidence="3 4">
    <name type="scientific">Cyclopterus lumpus</name>
    <name type="common">Lumpsucker</name>
    <dbReference type="NCBI Taxonomy" id="8103"/>
    <lineage>
        <taxon>Eukaryota</taxon>
        <taxon>Metazoa</taxon>
        <taxon>Chordata</taxon>
        <taxon>Craniata</taxon>
        <taxon>Vertebrata</taxon>
        <taxon>Euteleostomi</taxon>
        <taxon>Actinopterygii</taxon>
        <taxon>Neopterygii</taxon>
        <taxon>Teleostei</taxon>
        <taxon>Neoteleostei</taxon>
        <taxon>Acanthomorphata</taxon>
        <taxon>Eupercaria</taxon>
        <taxon>Perciformes</taxon>
        <taxon>Cottioidei</taxon>
        <taxon>Cottales</taxon>
        <taxon>Cyclopteridae</taxon>
        <taxon>Cyclopterus</taxon>
    </lineage>
</organism>
<evidence type="ECO:0000313" key="3">
    <source>
        <dbReference type="Ensembl" id="ENSCLMP00005022297.1"/>
    </source>
</evidence>
<accession>A0A8C2XSD8</accession>
<dbReference type="PANTHER" id="PTHR15591">
    <property type="entry name" value="RUN AND SH3 DOMAIN CONTAINING"/>
    <property type="match status" value="1"/>
</dbReference>
<dbReference type="Gene3D" id="1.20.58.900">
    <property type="match status" value="1"/>
</dbReference>
<name>A0A8C2XSD8_CYCLU</name>
<protein>
    <recommendedName>
        <fullName evidence="2">RUN domain-containing protein</fullName>
    </recommendedName>
</protein>
<feature type="compositionally biased region" description="Basic residues" evidence="1">
    <location>
        <begin position="107"/>
        <end position="116"/>
    </location>
</feature>
<dbReference type="AlphaFoldDB" id="A0A8C2XSD8"/>
<dbReference type="PANTHER" id="PTHR15591:SF14">
    <property type="entry name" value="AP-4 COMPLEX ACCESSORY SUBUNIT RUSC2"/>
    <property type="match status" value="1"/>
</dbReference>
<feature type="region of interest" description="Disordered" evidence="1">
    <location>
        <begin position="95"/>
        <end position="116"/>
    </location>
</feature>
<dbReference type="GO" id="GO:0031410">
    <property type="term" value="C:cytoplasmic vesicle"/>
    <property type="evidence" value="ECO:0007669"/>
    <property type="project" value="TreeGrafter"/>
</dbReference>
<dbReference type="PROSITE" id="PS50826">
    <property type="entry name" value="RUN"/>
    <property type="match status" value="1"/>
</dbReference>
<reference evidence="3" key="1">
    <citation type="submission" date="2025-08" db="UniProtKB">
        <authorList>
            <consortium name="Ensembl"/>
        </authorList>
    </citation>
    <scope>IDENTIFICATION</scope>
</reference>
<dbReference type="InterPro" id="IPR004012">
    <property type="entry name" value="Run_dom"/>
</dbReference>
<dbReference type="Ensembl" id="ENSCLMT00005023373.1">
    <property type="protein sequence ID" value="ENSCLMP00005022297.1"/>
    <property type="gene ID" value="ENSCLMG00005011068.1"/>
</dbReference>
<sequence>KGGLTQLSSSFLLTPSGLVKAVNTAVDLIVAHFGTSRDPDVKAKLGNSWVSPNVGHLILKYLCPALHEVLQDGLKAYVLDLIIGQRRCRPWSLAEASTQPGEEAKKSHTRPNHIIV</sequence>
<dbReference type="Pfam" id="PF02759">
    <property type="entry name" value="RUN"/>
    <property type="match status" value="1"/>
</dbReference>
<keyword evidence="4" id="KW-1185">Reference proteome</keyword>
<dbReference type="GeneTree" id="ENSGT00900000141033"/>
<dbReference type="InterPro" id="IPR037213">
    <property type="entry name" value="Run_dom_sf"/>
</dbReference>
<dbReference type="InterPro" id="IPR047343">
    <property type="entry name" value="RUSC1_2"/>
</dbReference>